<dbReference type="Proteomes" id="UP000001940">
    <property type="component" value="Chromosome II"/>
</dbReference>
<dbReference type="KEGG" id="cel:CELE_F33A8.7"/>
<dbReference type="AGR" id="WB:WBGene00009355"/>
<dbReference type="OrthoDB" id="5800895at2759"/>
<proteinExistence type="evidence at protein level"/>
<dbReference type="STRING" id="6239.F33A8.7.1"/>
<dbReference type="PIR" id="T21692">
    <property type="entry name" value="T21692"/>
</dbReference>
<sequence>MNVHYHNYVLVLLVLLATVVLSNQAQDTDVQHRKDLNQINYYNWLLHRHRTERQKIEKVNNDIRDARLIKLQQILDSPAPQNVTLIATQSDFSRISRLVHPVSNKPVTDSVDELNKVLGVHRRQARKGAQSDAAAQKPEDLVEFQISEREYEKFSKFFNNRTMRKKVA</sequence>
<evidence type="ECO:0000313" key="4">
    <source>
        <dbReference type="WormBase" id="F33A8.7"/>
    </source>
</evidence>
<protein>
    <submittedName>
        <fullName evidence="2">Neuropeptide-Like Protein</fullName>
    </submittedName>
</protein>
<evidence type="ECO:0000256" key="1">
    <source>
        <dbReference type="SAM" id="SignalP"/>
    </source>
</evidence>
<evidence type="ECO:0000313" key="2">
    <source>
        <dbReference type="EMBL" id="CAB54242.1"/>
    </source>
</evidence>
<dbReference type="Bgee" id="WBGene00009355">
    <property type="expression patterns" value="Expressed in pharyngeal muscle cell (C elegans) and 3 other cell types or tissues"/>
</dbReference>
<organism evidence="2 3">
    <name type="scientific">Caenorhabditis elegans</name>
    <dbReference type="NCBI Taxonomy" id="6239"/>
    <lineage>
        <taxon>Eukaryota</taxon>
        <taxon>Metazoa</taxon>
        <taxon>Ecdysozoa</taxon>
        <taxon>Nematoda</taxon>
        <taxon>Chromadorea</taxon>
        <taxon>Rhabditida</taxon>
        <taxon>Rhabditina</taxon>
        <taxon>Rhabditomorpha</taxon>
        <taxon>Rhabditoidea</taxon>
        <taxon>Rhabditidae</taxon>
        <taxon>Peloderinae</taxon>
        <taxon>Caenorhabditis</taxon>
    </lineage>
</organism>
<keyword evidence="1" id="KW-0732">Signal</keyword>
<keyword evidence="3" id="KW-1185">Reference proteome</keyword>
<dbReference type="OMA" id="QINYYNW"/>
<dbReference type="InParanoid" id="Q9U3G9"/>
<dbReference type="GeneID" id="174688"/>
<dbReference type="WormBase" id="F33A8.7">
    <property type="protein sequence ID" value="CE23701"/>
    <property type="gene ID" value="WBGene00009355"/>
</dbReference>
<evidence type="ECO:0007829" key="5">
    <source>
        <dbReference type="PeptideAtlas" id="Q9U3G9"/>
    </source>
</evidence>
<feature type="signal peptide" evidence="1">
    <location>
        <begin position="1"/>
        <end position="25"/>
    </location>
</feature>
<dbReference type="EMBL" id="BX284602">
    <property type="protein sequence ID" value="CAB54242.1"/>
    <property type="molecule type" value="Genomic_DNA"/>
</dbReference>
<dbReference type="AlphaFoldDB" id="Q9U3G9"/>
<reference evidence="2 3" key="1">
    <citation type="journal article" date="1998" name="Science">
        <title>Genome sequence of the nematode C. elegans: a platform for investigating biology.</title>
        <authorList>
            <consortium name="The C. elegans sequencing consortium"/>
            <person name="Sulson J.E."/>
            <person name="Waterston R."/>
        </authorList>
    </citation>
    <scope>NUCLEOTIDE SEQUENCE [LARGE SCALE GENOMIC DNA]</scope>
    <source>
        <strain evidence="2 3">Bristol N2</strain>
    </source>
</reference>
<dbReference type="RefSeq" id="NP_496364.1">
    <property type="nucleotide sequence ID" value="NM_063963.5"/>
</dbReference>
<dbReference type="FunCoup" id="Q9U3G9">
    <property type="interactions" value="332"/>
</dbReference>
<dbReference type="PeptideAtlas" id="Q9U3G9"/>
<dbReference type="UCSC" id="F33A8.7">
    <property type="organism name" value="c. elegans"/>
</dbReference>
<dbReference type="SMR" id="Q9U3G9"/>
<dbReference type="eggNOG" id="ENOG502THU1">
    <property type="taxonomic scope" value="Eukaryota"/>
</dbReference>
<dbReference type="PaxDb" id="6239-F33A8.7"/>
<dbReference type="HOGENOM" id="CLU_112162_0_0_1"/>
<gene>
    <name evidence="2" type="ORF">CELE_F33A8.7</name>
    <name evidence="2 4" type="ORF">F33A8.7</name>
</gene>
<feature type="chain" id="PRO_5005706423" evidence="1">
    <location>
        <begin position="26"/>
        <end position="168"/>
    </location>
</feature>
<evidence type="ECO:0000313" key="3">
    <source>
        <dbReference type="Proteomes" id="UP000001940"/>
    </source>
</evidence>
<name>Q9U3G9_CAEEL</name>
<dbReference type="CTD" id="174688"/>
<accession>Q9U3G9</accession>
<keyword evidence="5" id="KW-1267">Proteomics identification</keyword>